<dbReference type="Gene3D" id="3.30.70.100">
    <property type="match status" value="2"/>
</dbReference>
<dbReference type="GO" id="GO:0007165">
    <property type="term" value="P:signal transduction"/>
    <property type="evidence" value="ECO:0007669"/>
    <property type="project" value="InterPro"/>
</dbReference>
<keyword evidence="1" id="KW-0520">NAD</keyword>
<dbReference type="EMBL" id="ASHM01036582">
    <property type="protein sequence ID" value="PNX79771.1"/>
    <property type="molecule type" value="Genomic_DNA"/>
</dbReference>
<reference evidence="3 4" key="2">
    <citation type="journal article" date="2017" name="Front. Plant Sci.">
        <title>Gene Classification and Mining of Molecular Markers Useful in Red Clover (Trifolium pratense) Breeding.</title>
        <authorList>
            <person name="Istvanek J."/>
            <person name="Dluhosova J."/>
            <person name="Dluhos P."/>
            <person name="Patkova L."/>
            <person name="Nedelnik J."/>
            <person name="Repkova J."/>
        </authorList>
    </citation>
    <scope>NUCLEOTIDE SEQUENCE [LARGE SCALE GENOMIC DNA]</scope>
    <source>
        <strain evidence="4">cv. Tatra</strain>
        <tissue evidence="3">Young leaves</tissue>
    </source>
</reference>
<dbReference type="SMART" id="SM00255">
    <property type="entry name" value="TIR"/>
    <property type="match status" value="1"/>
</dbReference>
<reference evidence="3 4" key="1">
    <citation type="journal article" date="2014" name="Am. J. Bot.">
        <title>Genome assembly and annotation for red clover (Trifolium pratense; Fabaceae).</title>
        <authorList>
            <person name="Istvanek J."/>
            <person name="Jaros M."/>
            <person name="Krenek A."/>
            <person name="Repkova J."/>
        </authorList>
    </citation>
    <scope>NUCLEOTIDE SEQUENCE [LARGE SCALE GENOMIC DNA]</scope>
    <source>
        <strain evidence="4">cv. Tatra</strain>
        <tissue evidence="3">Young leaves</tissue>
    </source>
</reference>
<dbReference type="PROSITE" id="PS50104">
    <property type="entry name" value="TIR"/>
    <property type="match status" value="1"/>
</dbReference>
<dbReference type="Proteomes" id="UP000236291">
    <property type="component" value="Unassembled WGS sequence"/>
</dbReference>
<evidence type="ECO:0000313" key="3">
    <source>
        <dbReference type="EMBL" id="PNX79771.1"/>
    </source>
</evidence>
<dbReference type="SUPFAM" id="SSF52200">
    <property type="entry name" value="Toll/Interleukin receptor TIR domain"/>
    <property type="match status" value="1"/>
</dbReference>
<proteinExistence type="predicted"/>
<dbReference type="AlphaFoldDB" id="A0A2K3LMK6"/>
<name>A0A2K3LMK6_TRIPR</name>
<evidence type="ECO:0000256" key="1">
    <source>
        <dbReference type="ARBA" id="ARBA00023027"/>
    </source>
</evidence>
<evidence type="ECO:0000313" key="4">
    <source>
        <dbReference type="Proteomes" id="UP000236291"/>
    </source>
</evidence>
<gene>
    <name evidence="3" type="ORF">L195_g035759</name>
</gene>
<feature type="domain" description="TIR" evidence="2">
    <location>
        <begin position="179"/>
        <end position="324"/>
    </location>
</feature>
<evidence type="ECO:0000259" key="2">
    <source>
        <dbReference type="PROSITE" id="PS50104"/>
    </source>
</evidence>
<dbReference type="PANTHER" id="PTHR32009">
    <property type="entry name" value="TMV RESISTANCE PROTEIN N-LIKE"/>
    <property type="match status" value="1"/>
</dbReference>
<comment type="caution">
    <text evidence="3">The sequence shown here is derived from an EMBL/GenBank/DDBJ whole genome shotgun (WGS) entry which is preliminary data.</text>
</comment>
<dbReference type="Pfam" id="PF01582">
    <property type="entry name" value="TIR"/>
    <property type="match status" value="1"/>
</dbReference>
<dbReference type="InterPro" id="IPR035897">
    <property type="entry name" value="Toll_tir_struct_dom_sf"/>
</dbReference>
<dbReference type="PANTHER" id="PTHR32009:SF160">
    <property type="entry name" value="DISEASE RESISTANCE PROTEIN (TIR-NBS-LRR CLASS)"/>
    <property type="match status" value="1"/>
</dbReference>
<protein>
    <submittedName>
        <fullName evidence="3">Disease resistance protein (TIR-NBS-LRR class)</fullName>
    </submittedName>
</protein>
<dbReference type="InterPro" id="IPR000157">
    <property type="entry name" value="TIR_dom"/>
</dbReference>
<sequence length="341" mass="38658">MLVPGVESVEADVSRNRLTVIGKVDPYKVQDKLEHKFKKKVMLSMENIVYEAKSTNICSSTYPKQYQMDEKNEKLIERGAKIDDKPASFVLKLDLHCEGCANKIKRTVRRFHGTITITFHDFGSRFGALPTVRQFHGVESVEADVSSNRLTVFGKVDPDKVQYQLAEKTKKVVLSLENKLYEVFLSFRGEDTRESFTSHLNASLQNAGINVFMDEDSLQIGDQISTSLLQAIEESRISVIVFSRNYADSRWCLNELVKIMECQRTAGQIIVPVFYDVDPSEVRHQNGEFGKALQNLLNRISKEVKSPSEEEADELLHSELSWREVLRGAASISGFVVQKSK</sequence>
<accession>A0A2K3LMK6</accession>
<organism evidence="3 4">
    <name type="scientific">Trifolium pratense</name>
    <name type="common">Red clover</name>
    <dbReference type="NCBI Taxonomy" id="57577"/>
    <lineage>
        <taxon>Eukaryota</taxon>
        <taxon>Viridiplantae</taxon>
        <taxon>Streptophyta</taxon>
        <taxon>Embryophyta</taxon>
        <taxon>Tracheophyta</taxon>
        <taxon>Spermatophyta</taxon>
        <taxon>Magnoliopsida</taxon>
        <taxon>eudicotyledons</taxon>
        <taxon>Gunneridae</taxon>
        <taxon>Pentapetalae</taxon>
        <taxon>rosids</taxon>
        <taxon>fabids</taxon>
        <taxon>Fabales</taxon>
        <taxon>Fabaceae</taxon>
        <taxon>Papilionoideae</taxon>
        <taxon>50 kb inversion clade</taxon>
        <taxon>NPAAA clade</taxon>
        <taxon>Hologalegina</taxon>
        <taxon>IRL clade</taxon>
        <taxon>Trifolieae</taxon>
        <taxon>Trifolium</taxon>
    </lineage>
</organism>
<dbReference type="Gene3D" id="3.40.50.10140">
    <property type="entry name" value="Toll/interleukin-1 receptor homology (TIR) domain"/>
    <property type="match status" value="1"/>
</dbReference>
<dbReference type="FunFam" id="3.40.50.10140:FF:000007">
    <property type="entry name" value="Disease resistance protein (TIR-NBS-LRR class)"/>
    <property type="match status" value="1"/>
</dbReference>